<proteinExistence type="inferred from homology"/>
<evidence type="ECO:0000256" key="3">
    <source>
        <dbReference type="ARBA" id="ARBA00022475"/>
    </source>
</evidence>
<feature type="domain" description="CBS" evidence="12">
    <location>
        <begin position="285"/>
        <end position="342"/>
    </location>
</feature>
<dbReference type="InterPro" id="IPR005170">
    <property type="entry name" value="Transptr-assoc_dom"/>
</dbReference>
<keyword evidence="3" id="KW-1003">Cell membrane</keyword>
<dbReference type="InterPro" id="IPR002550">
    <property type="entry name" value="CNNM"/>
</dbReference>
<feature type="domain" description="CBS" evidence="12">
    <location>
        <begin position="220"/>
        <end position="279"/>
    </location>
</feature>
<evidence type="ECO:0000313" key="15">
    <source>
        <dbReference type="Proteomes" id="UP001371224"/>
    </source>
</evidence>
<evidence type="ECO:0000256" key="10">
    <source>
        <dbReference type="PROSITE-ProRule" id="PRU01193"/>
    </source>
</evidence>
<dbReference type="SUPFAM" id="SSF56176">
    <property type="entry name" value="FAD-binding/transporter-associated domain-like"/>
    <property type="match status" value="1"/>
</dbReference>
<dbReference type="Gene3D" id="3.10.580.10">
    <property type="entry name" value="CBS-domain"/>
    <property type="match status" value="1"/>
</dbReference>
<keyword evidence="4 10" id="KW-0812">Transmembrane</keyword>
<feature type="transmembrane region" description="Helical" evidence="11">
    <location>
        <begin position="98"/>
        <end position="122"/>
    </location>
</feature>
<dbReference type="InterPro" id="IPR046342">
    <property type="entry name" value="CBS_dom_sf"/>
</dbReference>
<evidence type="ECO:0000259" key="13">
    <source>
        <dbReference type="PROSITE" id="PS51846"/>
    </source>
</evidence>
<dbReference type="Pfam" id="PF00571">
    <property type="entry name" value="CBS"/>
    <property type="match status" value="2"/>
</dbReference>
<keyword evidence="5" id="KW-0677">Repeat</keyword>
<evidence type="ECO:0000256" key="11">
    <source>
        <dbReference type="SAM" id="Phobius"/>
    </source>
</evidence>
<evidence type="ECO:0000256" key="5">
    <source>
        <dbReference type="ARBA" id="ARBA00022737"/>
    </source>
</evidence>
<dbReference type="PANTHER" id="PTHR43099:SF6">
    <property type="entry name" value="UPF0053 PROTEIN RV1842C"/>
    <property type="match status" value="1"/>
</dbReference>
<evidence type="ECO:0000313" key="14">
    <source>
        <dbReference type="EMBL" id="MEJ1088893.1"/>
    </source>
</evidence>
<dbReference type="InterPro" id="IPR016169">
    <property type="entry name" value="FAD-bd_PCMH_sub2"/>
</dbReference>
<evidence type="ECO:0000256" key="1">
    <source>
        <dbReference type="ARBA" id="ARBA00004651"/>
    </source>
</evidence>
<keyword evidence="7 9" id="KW-0129">CBS domain</keyword>
<dbReference type="InterPro" id="IPR051676">
    <property type="entry name" value="UPF0053_domain"/>
</dbReference>
<dbReference type="Pfam" id="PF03471">
    <property type="entry name" value="CorC_HlyC"/>
    <property type="match status" value="1"/>
</dbReference>
<accession>A0ABU8LDW4</accession>
<dbReference type="EMBL" id="JBBDGM010000008">
    <property type="protein sequence ID" value="MEJ1088893.1"/>
    <property type="molecule type" value="Genomic_DNA"/>
</dbReference>
<sequence>MELLMLGVGLLLIVGTGLFVASEFALVNLDRAELEARQARGETRLGMTIRALKITSTHLSSAQLGITLTTLLTGYTMEPAISTLLAPLMEAWGVPDAVAVPISVTVAMFVATVLSMIIGELVPKNFALALPRQTAKLVIPFQTAFTTVFKPAILLLNGSANAVLRSMGVEPKEELSGARSAEELSSLVRRSASQGVLEKDTATLLDRSLTFARLTADDIMTPRPSMHAISVGDSADDVIQLARRTGHSRFPVYDDDLDDITGVVHVKAAVSVPRDKRAEVPVGALSTEPLRVPETVHLDVLVAELRSKGYQMAVVVDEYGGTAGVVTLEDLVEEIVGEVSDEHDRSRAGIVRRADSITFPGELRPDELLARTGIRVPEGEVYDTVGGYMMSLLERVPALGDEVRVEHGTLTVVRMDGRRIDRVRYIADPTSDETETEAER</sequence>
<keyword evidence="15" id="KW-1185">Reference proteome</keyword>
<evidence type="ECO:0000256" key="2">
    <source>
        <dbReference type="ARBA" id="ARBA00006337"/>
    </source>
</evidence>
<dbReference type="RefSeq" id="WP_337332553.1">
    <property type="nucleotide sequence ID" value="NZ_JBBDGM010000008.1"/>
</dbReference>
<dbReference type="PROSITE" id="PS51846">
    <property type="entry name" value="CNNM"/>
    <property type="match status" value="1"/>
</dbReference>
<gene>
    <name evidence="14" type="ORF">WDU99_11235</name>
</gene>
<dbReference type="Gene3D" id="3.30.465.10">
    <property type="match status" value="1"/>
</dbReference>
<evidence type="ECO:0000259" key="12">
    <source>
        <dbReference type="PROSITE" id="PS51371"/>
    </source>
</evidence>
<evidence type="ECO:0000256" key="7">
    <source>
        <dbReference type="ARBA" id="ARBA00023122"/>
    </source>
</evidence>
<dbReference type="InterPro" id="IPR000644">
    <property type="entry name" value="CBS_dom"/>
</dbReference>
<dbReference type="Pfam" id="PF01595">
    <property type="entry name" value="CNNM"/>
    <property type="match status" value="1"/>
</dbReference>
<name>A0ABU8LDW4_9MICO</name>
<protein>
    <submittedName>
        <fullName evidence="14">Hemolysin family protein</fullName>
    </submittedName>
</protein>
<comment type="caution">
    <text evidence="14">The sequence shown here is derived from an EMBL/GenBank/DDBJ whole genome shotgun (WGS) entry which is preliminary data.</text>
</comment>
<keyword evidence="6 10" id="KW-1133">Transmembrane helix</keyword>
<dbReference type="CDD" id="cd04590">
    <property type="entry name" value="CBS_pair_CorC_HlyC_assoc"/>
    <property type="match status" value="1"/>
</dbReference>
<organism evidence="14 15">
    <name type="scientific">Microbacterium bandirmense</name>
    <dbReference type="NCBI Taxonomy" id="3122050"/>
    <lineage>
        <taxon>Bacteria</taxon>
        <taxon>Bacillati</taxon>
        <taxon>Actinomycetota</taxon>
        <taxon>Actinomycetes</taxon>
        <taxon>Micrococcales</taxon>
        <taxon>Microbacteriaceae</taxon>
        <taxon>Microbacterium</taxon>
    </lineage>
</organism>
<dbReference type="SUPFAM" id="SSF54631">
    <property type="entry name" value="CBS-domain pair"/>
    <property type="match status" value="1"/>
</dbReference>
<evidence type="ECO:0000256" key="6">
    <source>
        <dbReference type="ARBA" id="ARBA00022989"/>
    </source>
</evidence>
<dbReference type="PROSITE" id="PS51371">
    <property type="entry name" value="CBS"/>
    <property type="match status" value="2"/>
</dbReference>
<dbReference type="Proteomes" id="UP001371224">
    <property type="component" value="Unassembled WGS sequence"/>
</dbReference>
<comment type="subcellular location">
    <subcellularLocation>
        <location evidence="1">Cell membrane</location>
        <topology evidence="1">Multi-pass membrane protein</topology>
    </subcellularLocation>
</comment>
<dbReference type="PANTHER" id="PTHR43099">
    <property type="entry name" value="UPF0053 PROTEIN YRKA"/>
    <property type="match status" value="1"/>
</dbReference>
<dbReference type="InterPro" id="IPR044751">
    <property type="entry name" value="Ion_transp-like_CBS"/>
</dbReference>
<evidence type="ECO:0000256" key="9">
    <source>
        <dbReference type="PROSITE-ProRule" id="PRU00703"/>
    </source>
</evidence>
<reference evidence="14 15" key="1">
    <citation type="submission" date="2024-02" db="EMBL/GenBank/DDBJ databases">
        <authorList>
            <person name="Saticioglu I.B."/>
        </authorList>
    </citation>
    <scope>NUCLEOTIDE SEQUENCE [LARGE SCALE GENOMIC DNA]</scope>
    <source>
        <strain evidence="14 15">Mu-80</strain>
    </source>
</reference>
<dbReference type="InterPro" id="IPR036318">
    <property type="entry name" value="FAD-bd_PCMH-like_sf"/>
</dbReference>
<evidence type="ECO:0000256" key="8">
    <source>
        <dbReference type="ARBA" id="ARBA00023136"/>
    </source>
</evidence>
<feature type="domain" description="CNNM transmembrane" evidence="13">
    <location>
        <begin position="1"/>
        <end position="201"/>
    </location>
</feature>
<keyword evidence="8 10" id="KW-0472">Membrane</keyword>
<dbReference type="SMART" id="SM01091">
    <property type="entry name" value="CorC_HlyC"/>
    <property type="match status" value="1"/>
</dbReference>
<comment type="similarity">
    <text evidence="2">Belongs to the UPF0053 family.</text>
</comment>
<evidence type="ECO:0000256" key="4">
    <source>
        <dbReference type="ARBA" id="ARBA00022692"/>
    </source>
</evidence>